<evidence type="ECO:0000256" key="4">
    <source>
        <dbReference type="SAM" id="MobiDB-lite"/>
    </source>
</evidence>
<evidence type="ECO:0000256" key="2">
    <source>
        <dbReference type="ARBA" id="ARBA00022741"/>
    </source>
</evidence>
<name>A0ABV9V437_STRAZ</name>
<dbReference type="PANTHER" id="PTHR23073">
    <property type="entry name" value="26S PROTEASOME REGULATORY SUBUNIT"/>
    <property type="match status" value="1"/>
</dbReference>
<evidence type="ECO:0000313" key="6">
    <source>
        <dbReference type="EMBL" id="MFC4976935.1"/>
    </source>
</evidence>
<gene>
    <name evidence="6" type="ORF">ACFPL4_00990</name>
</gene>
<feature type="compositionally biased region" description="Acidic residues" evidence="4">
    <location>
        <begin position="91"/>
        <end position="100"/>
    </location>
</feature>
<feature type="domain" description="AAA+ ATPase" evidence="5">
    <location>
        <begin position="510"/>
        <end position="642"/>
    </location>
</feature>
<keyword evidence="3 6" id="KW-0067">ATP-binding</keyword>
<dbReference type="InterPro" id="IPR050221">
    <property type="entry name" value="26S_Proteasome_ATPase"/>
</dbReference>
<feature type="region of interest" description="Disordered" evidence="4">
    <location>
        <begin position="53"/>
        <end position="102"/>
    </location>
</feature>
<dbReference type="SUPFAM" id="SSF52540">
    <property type="entry name" value="P-loop containing nucleoside triphosphate hydrolases"/>
    <property type="match status" value="1"/>
</dbReference>
<dbReference type="Proteomes" id="UP001595908">
    <property type="component" value="Unassembled WGS sequence"/>
</dbReference>
<dbReference type="InterPro" id="IPR027417">
    <property type="entry name" value="P-loop_NTPase"/>
</dbReference>
<evidence type="ECO:0000259" key="5">
    <source>
        <dbReference type="SMART" id="SM00382"/>
    </source>
</evidence>
<dbReference type="Gene3D" id="3.40.50.300">
    <property type="entry name" value="P-loop containing nucleotide triphosphate hydrolases"/>
    <property type="match status" value="1"/>
</dbReference>
<dbReference type="CDD" id="cd19481">
    <property type="entry name" value="RecA-like_protease"/>
    <property type="match status" value="1"/>
</dbReference>
<accession>A0ABV9V437</accession>
<dbReference type="InterPro" id="IPR054472">
    <property type="entry name" value="WHD"/>
</dbReference>
<organism evidence="6 7">
    <name type="scientific">Streptomyces atroolivaceus</name>
    <dbReference type="NCBI Taxonomy" id="66869"/>
    <lineage>
        <taxon>Bacteria</taxon>
        <taxon>Bacillati</taxon>
        <taxon>Actinomycetota</taxon>
        <taxon>Actinomycetes</taxon>
        <taxon>Kitasatosporales</taxon>
        <taxon>Streptomycetaceae</taxon>
        <taxon>Streptomyces</taxon>
    </lineage>
</organism>
<evidence type="ECO:0000256" key="3">
    <source>
        <dbReference type="ARBA" id="ARBA00022840"/>
    </source>
</evidence>
<protein>
    <submittedName>
        <fullName evidence="6">ATP-binding protein</fullName>
    </submittedName>
</protein>
<dbReference type="GeneID" id="31232636"/>
<keyword evidence="2" id="KW-0547">Nucleotide-binding</keyword>
<sequence length="723" mass="78435">MSDFASPLLERLADLRERVAFLVEHRSATDPTATDPMRGMYLTDDAVRHLLSRSTEGASPSGRVEPDEPDGSGEPETTEEPETSETRDTPEETEPSEPPDDDRLHWLAHWLELSPLDTQILLIALAPDLDRTFESLYGYLNDDVTRRRATVALALDLCGVPTHSAAGRARFHPAARLLTRGLIEMDDPERPFLSRSLRVPDRVVAHLLGDDTPDPALLGTVRLLPFLPAEADAEDAESPEGATGTGGADGVDPLVRRLAEQLSARPLTVYLREHRDGDGLAFATVALGAAGVPALHLAPGKSTVAHRPEEDAPVERTAGERLPYRELLREARLTGRAIVVSSLPERPEELIRALAVNDVPVLLADPRPYDPQWCDRGRDPVVLDAPRQRAGDIDAWRAALGEEPEFDLAPVVAAYRLGPGGIDRASRAALDLAAFDGTELSAAHLRLAARQQSASGLERHARRIRPDVGWSDLVLPEGPLAQLRELVLRAQHRDRVLGDWRLSAGGGRGRGVVGLFAGDSGTGKTLSAEVVAGALGLDLYVVQLPSVVDKYVGETEKNLERIFTEADRTDAVLLFDEADAVFGKRSEVSSSNDRHANMESAYLLQRLESFDGIALLTTNLRSNIDDAFTRRLDLVVDFPFPDEKQRLALWWHSLAHVPCADDIDPASCAADFELAGGSIRSAVVTAAYAAAGRGDGVSTADLLAGAQREYRKAGRLVLDDASW</sequence>
<comment type="caution">
    <text evidence="6">The sequence shown here is derived from an EMBL/GenBank/DDBJ whole genome shotgun (WGS) entry which is preliminary data.</text>
</comment>
<dbReference type="Pfam" id="PF22977">
    <property type="entry name" value="WHD"/>
    <property type="match status" value="1"/>
</dbReference>
<evidence type="ECO:0000313" key="7">
    <source>
        <dbReference type="Proteomes" id="UP001595908"/>
    </source>
</evidence>
<keyword evidence="7" id="KW-1185">Reference proteome</keyword>
<dbReference type="EMBL" id="JBHSJE010000001">
    <property type="protein sequence ID" value="MFC4976935.1"/>
    <property type="molecule type" value="Genomic_DNA"/>
</dbReference>
<reference evidence="7" key="1">
    <citation type="journal article" date="2019" name="Int. J. Syst. Evol. Microbiol.">
        <title>The Global Catalogue of Microorganisms (GCM) 10K type strain sequencing project: providing services to taxonomists for standard genome sequencing and annotation.</title>
        <authorList>
            <consortium name="The Broad Institute Genomics Platform"/>
            <consortium name="The Broad Institute Genome Sequencing Center for Infectious Disease"/>
            <person name="Wu L."/>
            <person name="Ma J."/>
        </authorList>
    </citation>
    <scope>NUCLEOTIDE SEQUENCE [LARGE SCALE GENOMIC DNA]</scope>
    <source>
        <strain evidence="7">ICMP 257</strain>
    </source>
</reference>
<evidence type="ECO:0000256" key="1">
    <source>
        <dbReference type="ARBA" id="ARBA00006914"/>
    </source>
</evidence>
<dbReference type="RefSeq" id="WP_033298588.1">
    <property type="nucleotide sequence ID" value="NZ_JBHSJE010000001.1"/>
</dbReference>
<comment type="similarity">
    <text evidence="1">Belongs to the AAA ATPase family.</text>
</comment>
<dbReference type="GO" id="GO:0005524">
    <property type="term" value="F:ATP binding"/>
    <property type="evidence" value="ECO:0007669"/>
    <property type="project" value="UniProtKB-KW"/>
</dbReference>
<proteinExistence type="inferred from homology"/>
<dbReference type="Pfam" id="PF00004">
    <property type="entry name" value="AAA"/>
    <property type="match status" value="1"/>
</dbReference>
<feature type="compositionally biased region" description="Acidic residues" evidence="4">
    <location>
        <begin position="67"/>
        <end position="83"/>
    </location>
</feature>
<dbReference type="SMART" id="SM00382">
    <property type="entry name" value="AAA"/>
    <property type="match status" value="1"/>
</dbReference>
<dbReference type="InterPro" id="IPR003593">
    <property type="entry name" value="AAA+_ATPase"/>
</dbReference>
<feature type="region of interest" description="Disordered" evidence="4">
    <location>
        <begin position="232"/>
        <end position="251"/>
    </location>
</feature>
<dbReference type="InterPro" id="IPR003959">
    <property type="entry name" value="ATPase_AAA_core"/>
</dbReference>